<protein>
    <submittedName>
        <fullName evidence="8">BglG family transcription antiterminator</fullName>
    </submittedName>
</protein>
<dbReference type="InterPro" id="IPR036095">
    <property type="entry name" value="PTS_EIIB-like_sf"/>
</dbReference>
<dbReference type="Gene3D" id="3.40.930.10">
    <property type="entry name" value="Mannitol-specific EII, Chain A"/>
    <property type="match status" value="1"/>
</dbReference>
<dbReference type="GeneID" id="61924116"/>
<dbReference type="GO" id="GO:0008982">
    <property type="term" value="F:protein-N(PI)-phosphohistidine-sugar phosphotransferase activity"/>
    <property type="evidence" value="ECO:0007669"/>
    <property type="project" value="InterPro"/>
</dbReference>
<dbReference type="RefSeq" id="WP_002606908.1">
    <property type="nucleotide sequence ID" value="NZ_BAAACC010000012.1"/>
</dbReference>
<dbReference type="GO" id="GO:0009401">
    <property type="term" value="P:phosphoenolpyruvate-dependent sugar phosphotransferase system"/>
    <property type="evidence" value="ECO:0007669"/>
    <property type="project" value="InterPro"/>
</dbReference>
<dbReference type="SUPFAM" id="SSF52794">
    <property type="entry name" value="PTS system IIB component-like"/>
    <property type="match status" value="1"/>
</dbReference>
<dbReference type="PROSITE" id="PS51094">
    <property type="entry name" value="PTS_EIIA_TYPE_2"/>
    <property type="match status" value="1"/>
</dbReference>
<feature type="domain" description="PTS EIIA type-2" evidence="6">
    <location>
        <begin position="506"/>
        <end position="645"/>
    </location>
</feature>
<evidence type="ECO:0000313" key="8">
    <source>
        <dbReference type="EMBL" id="QJA01126.1"/>
    </source>
</evidence>
<dbReference type="Gene3D" id="1.10.1790.10">
    <property type="entry name" value="PRD domain"/>
    <property type="match status" value="2"/>
</dbReference>
<keyword evidence="2" id="KW-0677">Repeat</keyword>
<dbReference type="Pfam" id="PF00359">
    <property type="entry name" value="PTS_EIIA_2"/>
    <property type="match status" value="1"/>
</dbReference>
<dbReference type="InterPro" id="IPR050661">
    <property type="entry name" value="BglG_antiterminators"/>
</dbReference>
<dbReference type="PROSITE" id="PS00372">
    <property type="entry name" value="PTS_EIIA_TYPE_2_HIS"/>
    <property type="match status" value="1"/>
</dbReference>
<dbReference type="Pfam" id="PF08279">
    <property type="entry name" value="HTH_11"/>
    <property type="match status" value="1"/>
</dbReference>
<organism evidence="8 9">
    <name type="scientific">Clostridium innocuum</name>
    <dbReference type="NCBI Taxonomy" id="1522"/>
    <lineage>
        <taxon>Bacteria</taxon>
        <taxon>Bacillati</taxon>
        <taxon>Bacillota</taxon>
        <taxon>Clostridia</taxon>
        <taxon>Eubacteriales</taxon>
        <taxon>Clostridiaceae</taxon>
        <taxon>Clostridium</taxon>
    </lineage>
</organism>
<dbReference type="PANTHER" id="PTHR30185:SF18">
    <property type="entry name" value="TRANSCRIPTIONAL REGULATOR MTLR"/>
    <property type="match status" value="1"/>
</dbReference>
<dbReference type="InterPro" id="IPR036634">
    <property type="entry name" value="PRD_sf"/>
</dbReference>
<dbReference type="SUPFAM" id="SSF63520">
    <property type="entry name" value="PTS-regulatory domain, PRD"/>
    <property type="match status" value="2"/>
</dbReference>
<dbReference type="InterPro" id="IPR036388">
    <property type="entry name" value="WH-like_DNA-bd_sf"/>
</dbReference>
<dbReference type="Pfam" id="PF05043">
    <property type="entry name" value="Mga"/>
    <property type="match status" value="1"/>
</dbReference>
<dbReference type="InterPro" id="IPR011608">
    <property type="entry name" value="PRD"/>
</dbReference>
<evidence type="ECO:0000256" key="4">
    <source>
        <dbReference type="ARBA" id="ARBA00023159"/>
    </source>
</evidence>
<dbReference type="Proteomes" id="UP000503330">
    <property type="component" value="Chromosome"/>
</dbReference>
<dbReference type="Gene3D" id="1.10.10.10">
    <property type="entry name" value="Winged helix-like DNA-binding domain superfamily/Winged helix DNA-binding domain"/>
    <property type="match status" value="2"/>
</dbReference>
<keyword evidence="4" id="KW-0010">Activator</keyword>
<dbReference type="PANTHER" id="PTHR30185">
    <property type="entry name" value="CRYPTIC BETA-GLUCOSIDE BGL OPERON ANTITERMINATOR"/>
    <property type="match status" value="1"/>
</dbReference>
<evidence type="ECO:0000256" key="5">
    <source>
        <dbReference type="ARBA" id="ARBA00023163"/>
    </source>
</evidence>
<dbReference type="Gene3D" id="3.40.50.2300">
    <property type="match status" value="1"/>
</dbReference>
<dbReference type="GO" id="GO:0006355">
    <property type="term" value="P:regulation of DNA-templated transcription"/>
    <property type="evidence" value="ECO:0007669"/>
    <property type="project" value="InterPro"/>
</dbReference>
<feature type="domain" description="PRD" evidence="7">
    <location>
        <begin position="190"/>
        <end position="297"/>
    </location>
</feature>
<feature type="domain" description="PRD" evidence="7">
    <location>
        <begin position="300"/>
        <end position="407"/>
    </location>
</feature>
<accession>A0AAP9SDW7</accession>
<name>A0AAP9SDW7_CLOIN</name>
<dbReference type="SUPFAM" id="SSF55804">
    <property type="entry name" value="Phoshotransferase/anion transport protein"/>
    <property type="match status" value="1"/>
</dbReference>
<dbReference type="EMBL" id="CP048838">
    <property type="protein sequence ID" value="QJA01126.1"/>
    <property type="molecule type" value="Genomic_DNA"/>
</dbReference>
<keyword evidence="5" id="KW-0804">Transcription</keyword>
<reference evidence="8 9" key="1">
    <citation type="submission" date="2020-02" db="EMBL/GenBank/DDBJ databases">
        <authorList>
            <person name="Kociolek L.K."/>
            <person name="Ozer E.A."/>
        </authorList>
    </citation>
    <scope>NUCLEOTIDE SEQUENCE [LARGE SCALE GENOMIC DNA]</scope>
    <source>
        <strain evidence="8 9">ATCC 14501</strain>
    </source>
</reference>
<keyword evidence="1" id="KW-0808">Transferase</keyword>
<dbReference type="Pfam" id="PF00874">
    <property type="entry name" value="PRD"/>
    <property type="match status" value="1"/>
</dbReference>
<dbReference type="InterPro" id="IPR013196">
    <property type="entry name" value="HTH_11"/>
</dbReference>
<dbReference type="InterPro" id="IPR002178">
    <property type="entry name" value="PTS_EIIA_type-2_dom"/>
</dbReference>
<evidence type="ECO:0000256" key="2">
    <source>
        <dbReference type="ARBA" id="ARBA00022737"/>
    </source>
</evidence>
<evidence type="ECO:0000313" key="9">
    <source>
        <dbReference type="Proteomes" id="UP000503330"/>
    </source>
</evidence>
<proteinExistence type="predicted"/>
<dbReference type="PROSITE" id="PS51372">
    <property type="entry name" value="PRD_2"/>
    <property type="match status" value="2"/>
</dbReference>
<evidence type="ECO:0000256" key="1">
    <source>
        <dbReference type="ARBA" id="ARBA00022679"/>
    </source>
</evidence>
<dbReference type="CDD" id="cd00211">
    <property type="entry name" value="PTS_IIA_fru"/>
    <property type="match status" value="1"/>
</dbReference>
<sequence>MKASALTKFLNLLLEESDYRKTGYFAEKLMVSNKTISNYITELRWYMREYGLDITAKHGVGIRMEGDRNALVKLQKSMQQEMQETFTSESRRKKIMEKLLMFDESISVRRLSDEFRVSSTSIVKDLERVEAELGQLDILLSRSKSGTRITAKEQRIRSAKRKFIFEELSSLTQQDQIMDFSLCRKILSRYVDEDTQSIAKKMIDIAQEKLGFHLDTNYYAQIFISYSIFIQRIRKGCELTEAPVRPVVTELHVLKTYPITEEMIQWLVHTQSITINDLDTRWVNARLSGVYHEEQSAKAGYSPIIQETVDELISSIGDIFNADFSSDDILKTGLSKHFIPMIARLKNNIKITHPFILQIKQQYTAMFSVVSLASSILEKKLGFTLSDDEIGFILIHFQAALERHNLSKKIAIVYNCGQANAMLIENQIKINLPTFDVIELISIHDLKTEYLRHFDFIISTMDLDISDIPSVVISPVADRLDIQRISQAYERLIRDVRESRFHYLLQAISTDAILVHQKCKTKEEILEKANSILLQKGYVEHGFFDSVKNREKVSSTEIGNGIAIPHGSDKYVNRTAIVLVTLDDPILWRDGMVSVVLFIAVSFEQKDTMRKLLKDLYHLISSEDFIGNIQKASTAEEIIGVLYGKSMKQEHCQ</sequence>
<dbReference type="AlphaFoldDB" id="A0AAP9SDW7"/>
<evidence type="ECO:0000259" key="7">
    <source>
        <dbReference type="PROSITE" id="PS51372"/>
    </source>
</evidence>
<dbReference type="InterPro" id="IPR007737">
    <property type="entry name" value="Mga_HTH"/>
</dbReference>
<gene>
    <name evidence="8" type="ORF">G4D54_01225</name>
</gene>
<dbReference type="InterPro" id="IPR016152">
    <property type="entry name" value="PTrfase/Anion_transptr"/>
</dbReference>
<dbReference type="CDD" id="cd05568">
    <property type="entry name" value="PTS_IIB_bgl_like"/>
    <property type="match status" value="1"/>
</dbReference>
<keyword evidence="3" id="KW-0805">Transcription regulation</keyword>
<evidence type="ECO:0000256" key="3">
    <source>
        <dbReference type="ARBA" id="ARBA00023015"/>
    </source>
</evidence>
<evidence type="ECO:0000259" key="6">
    <source>
        <dbReference type="PROSITE" id="PS51094"/>
    </source>
</evidence>